<organism evidence="2 3">
    <name type="scientific">Moniliophthora roreri</name>
    <name type="common">Frosty pod rot fungus</name>
    <name type="synonym">Monilia roreri</name>
    <dbReference type="NCBI Taxonomy" id="221103"/>
    <lineage>
        <taxon>Eukaryota</taxon>
        <taxon>Fungi</taxon>
        <taxon>Dikarya</taxon>
        <taxon>Basidiomycota</taxon>
        <taxon>Agaricomycotina</taxon>
        <taxon>Agaricomycetes</taxon>
        <taxon>Agaricomycetidae</taxon>
        <taxon>Agaricales</taxon>
        <taxon>Marasmiineae</taxon>
        <taxon>Marasmiaceae</taxon>
        <taxon>Moniliophthora</taxon>
    </lineage>
</organism>
<evidence type="ECO:0000256" key="1">
    <source>
        <dbReference type="SAM" id="MobiDB-lite"/>
    </source>
</evidence>
<gene>
    <name evidence="2" type="ORF">WG66_16062</name>
</gene>
<protein>
    <submittedName>
        <fullName evidence="2">Uncharacterized protein</fullName>
    </submittedName>
</protein>
<dbReference type="Proteomes" id="UP000054988">
    <property type="component" value="Unassembled WGS sequence"/>
</dbReference>
<feature type="region of interest" description="Disordered" evidence="1">
    <location>
        <begin position="1"/>
        <end position="32"/>
    </location>
</feature>
<feature type="compositionally biased region" description="Polar residues" evidence="1">
    <location>
        <begin position="21"/>
        <end position="32"/>
    </location>
</feature>
<evidence type="ECO:0000313" key="3">
    <source>
        <dbReference type="Proteomes" id="UP000054988"/>
    </source>
</evidence>
<proteinExistence type="predicted"/>
<name>A0A0W0F4U9_MONRR</name>
<feature type="compositionally biased region" description="Acidic residues" evidence="1">
    <location>
        <begin position="1"/>
        <end position="20"/>
    </location>
</feature>
<comment type="caution">
    <text evidence="2">The sequence shown here is derived from an EMBL/GenBank/DDBJ whole genome shotgun (WGS) entry which is preliminary data.</text>
</comment>
<accession>A0A0W0F4U9</accession>
<reference evidence="2 3" key="1">
    <citation type="submission" date="2015-12" db="EMBL/GenBank/DDBJ databases">
        <title>Draft genome sequence of Moniliophthora roreri, the causal agent of frosty pod rot of cacao.</title>
        <authorList>
            <person name="Aime M.C."/>
            <person name="Diaz-Valderrama J.R."/>
            <person name="Kijpornyongpan T."/>
            <person name="Phillips-Mora W."/>
        </authorList>
    </citation>
    <scope>NUCLEOTIDE SEQUENCE [LARGE SCALE GENOMIC DNA]</scope>
    <source>
        <strain evidence="2 3">MCA 2952</strain>
    </source>
</reference>
<evidence type="ECO:0000313" key="2">
    <source>
        <dbReference type="EMBL" id="KTB31351.1"/>
    </source>
</evidence>
<sequence length="96" mass="10753">MAINEEGETSDEAEDSEMESQMDNLDQSSQTSHVEMLDATPLIFIIIPSFTEVTMAKSLPILIALTNPLLEMTGLHQLLNLNHLEKKIQSLKKKQT</sequence>
<dbReference type="EMBL" id="LATX01002331">
    <property type="protein sequence ID" value="KTB31351.1"/>
    <property type="molecule type" value="Genomic_DNA"/>
</dbReference>
<dbReference type="AlphaFoldDB" id="A0A0W0F4U9"/>